<dbReference type="EMBL" id="ML976617">
    <property type="protein sequence ID" value="KAF1844101.1"/>
    <property type="molecule type" value="Genomic_DNA"/>
</dbReference>
<dbReference type="AlphaFoldDB" id="A0A9P4L6M1"/>
<protein>
    <submittedName>
        <fullName evidence="2">Uncharacterized protein</fullName>
    </submittedName>
</protein>
<keyword evidence="3" id="KW-1185">Reference proteome</keyword>
<proteinExistence type="predicted"/>
<evidence type="ECO:0000313" key="2">
    <source>
        <dbReference type="EMBL" id="KAF1844101.1"/>
    </source>
</evidence>
<dbReference type="Proteomes" id="UP000800039">
    <property type="component" value="Unassembled WGS sequence"/>
</dbReference>
<comment type="caution">
    <text evidence="2">The sequence shown here is derived from an EMBL/GenBank/DDBJ whole genome shotgun (WGS) entry which is preliminary data.</text>
</comment>
<feature type="compositionally biased region" description="Low complexity" evidence="1">
    <location>
        <begin position="140"/>
        <end position="167"/>
    </location>
</feature>
<evidence type="ECO:0000256" key="1">
    <source>
        <dbReference type="SAM" id="MobiDB-lite"/>
    </source>
</evidence>
<feature type="region of interest" description="Disordered" evidence="1">
    <location>
        <begin position="140"/>
        <end position="173"/>
    </location>
</feature>
<dbReference type="GeneID" id="63855229"/>
<name>A0A9P4L6M1_9PLEO</name>
<dbReference type="RefSeq" id="XP_040786664.1">
    <property type="nucleotide sequence ID" value="XM_040937979.1"/>
</dbReference>
<feature type="region of interest" description="Disordered" evidence="1">
    <location>
        <begin position="44"/>
        <end position="81"/>
    </location>
</feature>
<reference evidence="2" key="1">
    <citation type="submission" date="2020-01" db="EMBL/GenBank/DDBJ databases">
        <authorList>
            <consortium name="DOE Joint Genome Institute"/>
            <person name="Haridas S."/>
            <person name="Albert R."/>
            <person name="Binder M."/>
            <person name="Bloem J."/>
            <person name="Labutti K."/>
            <person name="Salamov A."/>
            <person name="Andreopoulos B."/>
            <person name="Baker S.E."/>
            <person name="Barry K."/>
            <person name="Bills G."/>
            <person name="Bluhm B.H."/>
            <person name="Cannon C."/>
            <person name="Castanera R."/>
            <person name="Culley D.E."/>
            <person name="Daum C."/>
            <person name="Ezra D."/>
            <person name="Gonzalez J.B."/>
            <person name="Henrissat B."/>
            <person name="Kuo A."/>
            <person name="Liang C."/>
            <person name="Lipzen A."/>
            <person name="Lutzoni F."/>
            <person name="Magnuson J."/>
            <person name="Mondo S."/>
            <person name="Nolan M."/>
            <person name="Ohm R."/>
            <person name="Pangilinan J."/>
            <person name="Park H.-J."/>
            <person name="Ramirez L."/>
            <person name="Alfaro M."/>
            <person name="Sun H."/>
            <person name="Tritt A."/>
            <person name="Yoshinaga Y."/>
            <person name="Zwiers L.-H."/>
            <person name="Turgeon B.G."/>
            <person name="Goodwin S.B."/>
            <person name="Spatafora J.W."/>
            <person name="Crous P.W."/>
            <person name="Grigoriev I.V."/>
        </authorList>
    </citation>
    <scope>NUCLEOTIDE SEQUENCE</scope>
    <source>
        <strain evidence="2">CBS 394.84</strain>
    </source>
</reference>
<gene>
    <name evidence="2" type="ORF">K460DRAFT_419059</name>
</gene>
<sequence length="209" mass="23336">MARLRVWLRDHVLNFLRDPHPEKRSSFRRSIMISAPVPLGSLAIDLTSDPLPTTSPSVQDGTDPHSPRQSRPMGADHINPQSIPTTIMEHEQPLDLPPTYLPEISEVSEEPEAIQHAESPARRPTRNFSRRFSSRFSAFSGHSVSSYGSSNEARRMSQMSAASSTMSKPDALGDEWVGNKLSRRWSDRMGGALEMYGMHTRNFTPLAIA</sequence>
<accession>A0A9P4L6M1</accession>
<organism evidence="2 3">
    <name type="scientific">Cucurbitaria berberidis CBS 394.84</name>
    <dbReference type="NCBI Taxonomy" id="1168544"/>
    <lineage>
        <taxon>Eukaryota</taxon>
        <taxon>Fungi</taxon>
        <taxon>Dikarya</taxon>
        <taxon>Ascomycota</taxon>
        <taxon>Pezizomycotina</taxon>
        <taxon>Dothideomycetes</taxon>
        <taxon>Pleosporomycetidae</taxon>
        <taxon>Pleosporales</taxon>
        <taxon>Pleosporineae</taxon>
        <taxon>Cucurbitariaceae</taxon>
        <taxon>Cucurbitaria</taxon>
    </lineage>
</organism>
<dbReference type="OrthoDB" id="10587528at2759"/>
<feature type="compositionally biased region" description="Polar residues" evidence="1">
    <location>
        <begin position="50"/>
        <end position="60"/>
    </location>
</feature>
<evidence type="ECO:0000313" key="3">
    <source>
        <dbReference type="Proteomes" id="UP000800039"/>
    </source>
</evidence>
<feature type="region of interest" description="Disordered" evidence="1">
    <location>
        <begin position="108"/>
        <end position="127"/>
    </location>
</feature>